<evidence type="ECO:0000256" key="5">
    <source>
        <dbReference type="ARBA" id="ARBA00023136"/>
    </source>
</evidence>
<feature type="transmembrane region" description="Helical" evidence="7">
    <location>
        <begin position="227"/>
        <end position="249"/>
    </location>
</feature>
<evidence type="ECO:0000256" key="7">
    <source>
        <dbReference type="SAM" id="Phobius"/>
    </source>
</evidence>
<evidence type="ECO:0000256" key="4">
    <source>
        <dbReference type="ARBA" id="ARBA00022989"/>
    </source>
</evidence>
<dbReference type="NCBIfam" id="TIGR01972">
    <property type="entry name" value="NDH_I_M"/>
    <property type="match status" value="1"/>
</dbReference>
<dbReference type="eggNOG" id="COG1008">
    <property type="taxonomic scope" value="Bacteria"/>
</dbReference>
<evidence type="ECO:0000259" key="8">
    <source>
        <dbReference type="Pfam" id="PF00361"/>
    </source>
</evidence>
<feature type="transmembrane region" description="Helical" evidence="7">
    <location>
        <begin position="136"/>
        <end position="157"/>
    </location>
</feature>
<dbReference type="GO" id="GO:0003954">
    <property type="term" value="F:NADH dehydrogenase activity"/>
    <property type="evidence" value="ECO:0007669"/>
    <property type="project" value="TreeGrafter"/>
</dbReference>
<feature type="transmembrane region" description="Helical" evidence="7">
    <location>
        <begin position="111"/>
        <end position="130"/>
    </location>
</feature>
<dbReference type="RefSeq" id="WP_007319516.1">
    <property type="nucleotide sequence ID" value="NZ_BAEH01000106.1"/>
</dbReference>
<keyword evidence="5 7" id="KW-0472">Membrane</keyword>
<evidence type="ECO:0000313" key="9">
    <source>
        <dbReference type="EMBL" id="GAB20181.1"/>
    </source>
</evidence>
<comment type="caution">
    <text evidence="9">The sequence shown here is derived from an EMBL/GenBank/DDBJ whole genome shotgun (WGS) entry which is preliminary data.</text>
</comment>
<gene>
    <name evidence="9" type="primary">nuoM</name>
    <name evidence="9" type="ORF">GOEFS_106_00780</name>
</gene>
<feature type="transmembrane region" description="Helical" evidence="7">
    <location>
        <begin position="6"/>
        <end position="23"/>
    </location>
</feature>
<feature type="transmembrane region" description="Helical" evidence="7">
    <location>
        <begin position="261"/>
        <end position="284"/>
    </location>
</feature>
<dbReference type="Proteomes" id="UP000035034">
    <property type="component" value="Unassembled WGS sequence"/>
</dbReference>
<feature type="transmembrane region" description="Helical" evidence="7">
    <location>
        <begin position="319"/>
        <end position="338"/>
    </location>
</feature>
<comment type="subcellular location">
    <subcellularLocation>
        <location evidence="1">Endomembrane system</location>
        <topology evidence="1">Multi-pass membrane protein</topology>
    </subcellularLocation>
    <subcellularLocation>
        <location evidence="6">Membrane</location>
        <topology evidence="6">Multi-pass membrane protein</topology>
    </subcellularLocation>
</comment>
<feature type="transmembrane region" description="Helical" evidence="7">
    <location>
        <begin position="79"/>
        <end position="99"/>
    </location>
</feature>
<reference evidence="9 10" key="1">
    <citation type="submission" date="2011-12" db="EMBL/GenBank/DDBJ databases">
        <title>Whole genome shotgun sequence of Gordonia effusa NBRC 100432.</title>
        <authorList>
            <person name="Yoshida I."/>
            <person name="Takarada H."/>
            <person name="Hosoyama A."/>
            <person name="Tsuchikane K."/>
            <person name="Katsumata H."/>
            <person name="Yamazaki S."/>
            <person name="Fujita N."/>
        </authorList>
    </citation>
    <scope>NUCLEOTIDE SEQUENCE [LARGE SCALE GENOMIC DNA]</scope>
    <source>
        <strain evidence="9 10">NBRC 100432</strain>
    </source>
</reference>
<accession>H0R530</accession>
<dbReference type="PANTHER" id="PTHR43507">
    <property type="entry name" value="NADH-UBIQUINONE OXIDOREDUCTASE CHAIN 4"/>
    <property type="match status" value="1"/>
</dbReference>
<dbReference type="GO" id="GO:0012505">
    <property type="term" value="C:endomembrane system"/>
    <property type="evidence" value="ECO:0007669"/>
    <property type="project" value="UniProtKB-SubCell"/>
</dbReference>
<feature type="transmembrane region" description="Helical" evidence="7">
    <location>
        <begin position="30"/>
        <end position="50"/>
    </location>
</feature>
<proteinExistence type="inferred from homology"/>
<dbReference type="GO" id="GO:0016020">
    <property type="term" value="C:membrane"/>
    <property type="evidence" value="ECO:0007669"/>
    <property type="project" value="UniProtKB-SubCell"/>
</dbReference>
<sequence>MSLTILWLLPAIASVVLMLLPVGAVQAAKYVGIATSAAVLVWALILAVMFSPTGSRFQFVEDLSWIPAFGARYSLGLDGIGLVLVLLTTILMPLLLLAGWRDADSSEGRGVHTYFALMLAVEAMVLMSFVATDVLLFYIFFEAMLIPMYFLIGGFGNGDGGRTHAAVKFLLYNLFGGLIMLAAVVGLYVVTVRSGLGVDGHGTFSFAAISEAAASGRLDASSGVLNLIFLGFLFAFAVKAPLWPLHSWLPDAAVSATPASAVLMMAVMDKVGTFAMLRFCIGLFPDAATTFAPIISALAVVSIVYGAVLAIGQTDVMRLISYTSISHFGFIVLGIFALTSQGQSGSTLYMVNHGISTAALFLVAGFLVSQRGSRLIADYGGVQKLAPVLAGAFLIAGLATLSLPGLAPFISEFLVLIGTFTRYPVAAIAASSALVLSAIYILWTYQRMMGGPPPANGLDDAKPIRDLGWRERIVVAPLILALLALGFFPRLVLDFVNPAVSHTLTSVHQTDPAPHVAGDR</sequence>
<dbReference type="Pfam" id="PF00361">
    <property type="entry name" value="Proton_antipo_M"/>
    <property type="match status" value="1"/>
</dbReference>
<dbReference type="InterPro" id="IPR010227">
    <property type="entry name" value="NADH_Q_OxRdtase_chainM/4"/>
</dbReference>
<evidence type="ECO:0000256" key="6">
    <source>
        <dbReference type="RuleBase" id="RU000320"/>
    </source>
</evidence>
<dbReference type="GO" id="GO:0008137">
    <property type="term" value="F:NADH dehydrogenase (ubiquinone) activity"/>
    <property type="evidence" value="ECO:0007669"/>
    <property type="project" value="InterPro"/>
</dbReference>
<evidence type="ECO:0000256" key="2">
    <source>
        <dbReference type="ARBA" id="ARBA00009025"/>
    </source>
</evidence>
<dbReference type="GO" id="GO:0048039">
    <property type="term" value="F:ubiquinone binding"/>
    <property type="evidence" value="ECO:0007669"/>
    <property type="project" value="TreeGrafter"/>
</dbReference>
<keyword evidence="3 6" id="KW-0812">Transmembrane</keyword>
<feature type="transmembrane region" description="Helical" evidence="7">
    <location>
        <begin position="169"/>
        <end position="190"/>
    </location>
</feature>
<dbReference type="PANTHER" id="PTHR43507:SF1">
    <property type="entry name" value="NADH-UBIQUINONE OXIDOREDUCTASE CHAIN 4"/>
    <property type="match status" value="1"/>
</dbReference>
<dbReference type="OrthoDB" id="9768329at2"/>
<dbReference type="PRINTS" id="PR01437">
    <property type="entry name" value="NUOXDRDTASE4"/>
</dbReference>
<feature type="transmembrane region" description="Helical" evidence="7">
    <location>
        <begin position="423"/>
        <end position="443"/>
    </location>
</feature>
<dbReference type="NCBIfam" id="NF004500">
    <property type="entry name" value="PRK05846.1-4"/>
    <property type="match status" value="1"/>
</dbReference>
<dbReference type="InterPro" id="IPR001750">
    <property type="entry name" value="ND/Mrp_TM"/>
</dbReference>
<keyword evidence="10" id="KW-1185">Reference proteome</keyword>
<feature type="transmembrane region" description="Helical" evidence="7">
    <location>
        <begin position="388"/>
        <end position="411"/>
    </location>
</feature>
<feature type="transmembrane region" description="Helical" evidence="7">
    <location>
        <begin position="473"/>
        <end position="493"/>
    </location>
</feature>
<dbReference type="GO" id="GO:0042773">
    <property type="term" value="P:ATP synthesis coupled electron transport"/>
    <property type="evidence" value="ECO:0007669"/>
    <property type="project" value="InterPro"/>
</dbReference>
<name>H0R530_9ACTN</name>
<evidence type="ECO:0000313" key="10">
    <source>
        <dbReference type="Proteomes" id="UP000035034"/>
    </source>
</evidence>
<feature type="domain" description="NADH:quinone oxidoreductase/Mrp antiporter transmembrane" evidence="8">
    <location>
        <begin position="131"/>
        <end position="434"/>
    </location>
</feature>
<dbReference type="GO" id="GO:0015990">
    <property type="term" value="P:electron transport coupled proton transport"/>
    <property type="evidence" value="ECO:0007669"/>
    <property type="project" value="TreeGrafter"/>
</dbReference>
<feature type="transmembrane region" description="Helical" evidence="7">
    <location>
        <begin position="350"/>
        <end position="368"/>
    </location>
</feature>
<evidence type="ECO:0000256" key="1">
    <source>
        <dbReference type="ARBA" id="ARBA00004127"/>
    </source>
</evidence>
<dbReference type="STRING" id="1077974.GOEFS_106_00780"/>
<comment type="similarity">
    <text evidence="2">Belongs to the complex I subunit 4 family.</text>
</comment>
<evidence type="ECO:0000256" key="3">
    <source>
        <dbReference type="ARBA" id="ARBA00022692"/>
    </source>
</evidence>
<feature type="transmembrane region" description="Helical" evidence="7">
    <location>
        <begin position="290"/>
        <end position="312"/>
    </location>
</feature>
<protein>
    <submittedName>
        <fullName evidence="9">NADH-quinone oxidoreductase subunit M</fullName>
    </submittedName>
</protein>
<dbReference type="InterPro" id="IPR003918">
    <property type="entry name" value="NADH_UbQ_OxRdtase"/>
</dbReference>
<organism evidence="9 10">
    <name type="scientific">Gordonia effusa NBRC 100432</name>
    <dbReference type="NCBI Taxonomy" id="1077974"/>
    <lineage>
        <taxon>Bacteria</taxon>
        <taxon>Bacillati</taxon>
        <taxon>Actinomycetota</taxon>
        <taxon>Actinomycetes</taxon>
        <taxon>Mycobacteriales</taxon>
        <taxon>Gordoniaceae</taxon>
        <taxon>Gordonia</taxon>
    </lineage>
</organism>
<dbReference type="EMBL" id="BAEH01000106">
    <property type="protein sequence ID" value="GAB20181.1"/>
    <property type="molecule type" value="Genomic_DNA"/>
</dbReference>
<dbReference type="AlphaFoldDB" id="H0R530"/>
<keyword evidence="4 7" id="KW-1133">Transmembrane helix</keyword>